<dbReference type="PROSITE" id="PS50975">
    <property type="entry name" value="ATP_GRASP"/>
    <property type="match status" value="1"/>
</dbReference>
<dbReference type="Pfam" id="PF08443">
    <property type="entry name" value="RimK"/>
    <property type="match status" value="2"/>
</dbReference>
<dbReference type="PANTHER" id="PTHR21621:SF0">
    <property type="entry name" value="BETA-CITRYLGLUTAMATE SYNTHASE B-RELATED"/>
    <property type="match status" value="1"/>
</dbReference>
<name>A0ABV2EDU2_9STAP</name>
<accession>A0ABV2EDU2</accession>
<evidence type="ECO:0000259" key="2">
    <source>
        <dbReference type="PROSITE" id="PS50975"/>
    </source>
</evidence>
<keyword evidence="4" id="KW-1185">Reference proteome</keyword>
<evidence type="ECO:0000313" key="4">
    <source>
        <dbReference type="Proteomes" id="UP001549019"/>
    </source>
</evidence>
<proteinExistence type="predicted"/>
<sequence length="531" mass="59806">MDFKHEGWLPHLIDSIPVAARKNHTSLYTIALEGWRRGLGVRFFKGDNHEIGCILTWKDREYSFIGSSGELITDDIIEICNDKGRTNEFLSKAGVPIPLGKEFGEDVADEVILGYAKQINFPLVLKPTDGRAGRGVYAGIKNEQDLKHALKAVRVNLGYKNILVQQYVTGDEVRIYVLDGRVLAASNRRPANILGDGTSTVKELIVRKNILRKKVPSLYFRPIKIDKEVHDALKNAGYTMESIPKKDERIFLRRISNLSRGGESVDITDKLTPEQRSIAIRATKAIPGLVQCGVDMIINEETGSGVILELNTRPGIGNHLFPVEGTATDIPKEILNYYIPETKAFETVHSNAYFEFDHILDTLKGDSAAEIEIRPYTGKLSAFKIIVSGENDYSLLYDEIEPIIFEQNLHGHLEPKPPQTSVLIVAGANMDILQNFIKDLKKITGNLDLTITGIEEFQNPVMTGFRMLDDGKDMSLRSLRAEIKKIEEKRSLIEKETVRINRRINLIQKSVSWKLSAPFRVLFDKIGRKRN</sequence>
<dbReference type="SUPFAM" id="SSF56059">
    <property type="entry name" value="Glutathione synthetase ATP-binding domain-like"/>
    <property type="match status" value="1"/>
</dbReference>
<evidence type="ECO:0000256" key="1">
    <source>
        <dbReference type="PROSITE-ProRule" id="PRU00409"/>
    </source>
</evidence>
<dbReference type="InterPro" id="IPR013651">
    <property type="entry name" value="ATP-grasp_RimK-type"/>
</dbReference>
<feature type="domain" description="ATP-grasp" evidence="2">
    <location>
        <begin position="87"/>
        <end position="339"/>
    </location>
</feature>
<dbReference type="Gene3D" id="3.30.470.20">
    <property type="entry name" value="ATP-grasp fold, B domain"/>
    <property type="match status" value="2"/>
</dbReference>
<gene>
    <name evidence="3" type="ORF">ABHD89_002370</name>
</gene>
<comment type="caution">
    <text evidence="3">The sequence shown here is derived from an EMBL/GenBank/DDBJ whole genome shotgun (WGS) entry which is preliminary data.</text>
</comment>
<dbReference type="InterPro" id="IPR011761">
    <property type="entry name" value="ATP-grasp"/>
</dbReference>
<dbReference type="RefSeq" id="WP_230821148.1">
    <property type="nucleotide sequence ID" value="NZ_JAJNCU010000002.1"/>
</dbReference>
<dbReference type="Proteomes" id="UP001549019">
    <property type="component" value="Unassembled WGS sequence"/>
</dbReference>
<protein>
    <submittedName>
        <fullName evidence="3">D-alanine-D-alanine ligase-like ATP-grasp enzyme</fullName>
    </submittedName>
</protein>
<dbReference type="PANTHER" id="PTHR21621">
    <property type="entry name" value="RIBOSOMAL PROTEIN S6 MODIFICATION PROTEIN"/>
    <property type="match status" value="1"/>
</dbReference>
<keyword evidence="1" id="KW-0547">Nucleotide-binding</keyword>
<evidence type="ECO:0000313" key="3">
    <source>
        <dbReference type="EMBL" id="MET3111945.1"/>
    </source>
</evidence>
<keyword evidence="1" id="KW-0067">ATP-binding</keyword>
<dbReference type="EMBL" id="JBDZDV010000007">
    <property type="protein sequence ID" value="MET3111945.1"/>
    <property type="molecule type" value="Genomic_DNA"/>
</dbReference>
<reference evidence="3 4" key="1">
    <citation type="submission" date="2024-05" db="EMBL/GenBank/DDBJ databases">
        <title>Genomic Encyclopedia of Type Strains, Phase IV (KMG-IV): sequencing the most valuable type-strain genomes for metagenomic binning, comparative biology and taxonomic classification.</title>
        <authorList>
            <person name="Goeker M."/>
        </authorList>
    </citation>
    <scope>NUCLEOTIDE SEQUENCE [LARGE SCALE GENOMIC DNA]</scope>
    <source>
        <strain evidence="3 4">DSM 25286</strain>
    </source>
</reference>
<organism evidence="3 4">
    <name type="scientific">Salinicoccus halitifaciens</name>
    <dbReference type="NCBI Taxonomy" id="1073415"/>
    <lineage>
        <taxon>Bacteria</taxon>
        <taxon>Bacillati</taxon>
        <taxon>Bacillota</taxon>
        <taxon>Bacilli</taxon>
        <taxon>Bacillales</taxon>
        <taxon>Staphylococcaceae</taxon>
        <taxon>Salinicoccus</taxon>
    </lineage>
</organism>